<evidence type="ECO:0000256" key="2">
    <source>
        <dbReference type="ARBA" id="ARBA00023216"/>
    </source>
</evidence>
<dbReference type="GO" id="GO:0005737">
    <property type="term" value="C:cytoplasm"/>
    <property type="evidence" value="ECO:0007669"/>
    <property type="project" value="TreeGrafter"/>
</dbReference>
<organism evidence="3 4">
    <name type="scientific">Rubus argutus</name>
    <name type="common">Southern blackberry</name>
    <dbReference type="NCBI Taxonomy" id="59490"/>
    <lineage>
        <taxon>Eukaryota</taxon>
        <taxon>Viridiplantae</taxon>
        <taxon>Streptophyta</taxon>
        <taxon>Embryophyta</taxon>
        <taxon>Tracheophyta</taxon>
        <taxon>Spermatophyta</taxon>
        <taxon>Magnoliopsida</taxon>
        <taxon>eudicotyledons</taxon>
        <taxon>Gunneridae</taxon>
        <taxon>Pentapetalae</taxon>
        <taxon>rosids</taxon>
        <taxon>fabids</taxon>
        <taxon>Rosales</taxon>
        <taxon>Rosaceae</taxon>
        <taxon>Rosoideae</taxon>
        <taxon>Rosoideae incertae sedis</taxon>
        <taxon>Rubus</taxon>
    </lineage>
</organism>
<dbReference type="InterPro" id="IPR018502">
    <property type="entry name" value="Annexin_repeat"/>
</dbReference>
<dbReference type="Pfam" id="PF00191">
    <property type="entry name" value="Annexin"/>
    <property type="match status" value="1"/>
</dbReference>
<evidence type="ECO:0000256" key="1">
    <source>
        <dbReference type="ARBA" id="ARBA00022737"/>
    </source>
</evidence>
<dbReference type="Proteomes" id="UP001457282">
    <property type="component" value="Unassembled WGS sequence"/>
</dbReference>
<dbReference type="Gene3D" id="1.10.220.10">
    <property type="entry name" value="Annexin"/>
    <property type="match status" value="2"/>
</dbReference>
<dbReference type="GO" id="GO:0005544">
    <property type="term" value="F:calcium-dependent phospholipid binding"/>
    <property type="evidence" value="ECO:0007669"/>
    <property type="project" value="InterPro"/>
</dbReference>
<protein>
    <recommendedName>
        <fullName evidence="5">Annexin</fullName>
    </recommendedName>
</protein>
<dbReference type="AlphaFoldDB" id="A0AAW1YSX6"/>
<comment type="caution">
    <text evidence="3">The sequence shown here is derived from an EMBL/GenBank/DDBJ whole genome shotgun (WGS) entry which is preliminary data.</text>
</comment>
<reference evidence="3 4" key="1">
    <citation type="journal article" date="2023" name="G3 (Bethesda)">
        <title>A chromosome-length genome assembly and annotation of blackberry (Rubus argutus, cv. 'Hillquist').</title>
        <authorList>
            <person name="Bruna T."/>
            <person name="Aryal R."/>
            <person name="Dudchenko O."/>
            <person name="Sargent D.J."/>
            <person name="Mead D."/>
            <person name="Buti M."/>
            <person name="Cavallini A."/>
            <person name="Hytonen T."/>
            <person name="Andres J."/>
            <person name="Pham M."/>
            <person name="Weisz D."/>
            <person name="Mascagni F."/>
            <person name="Usai G."/>
            <person name="Natali L."/>
            <person name="Bassil N."/>
            <person name="Fernandez G.E."/>
            <person name="Lomsadze A."/>
            <person name="Armour M."/>
            <person name="Olukolu B."/>
            <person name="Poorten T."/>
            <person name="Britton C."/>
            <person name="Davik J."/>
            <person name="Ashrafi H."/>
            <person name="Aiden E.L."/>
            <person name="Borodovsky M."/>
            <person name="Worthington M."/>
        </authorList>
    </citation>
    <scope>NUCLEOTIDE SEQUENCE [LARGE SCALE GENOMIC DNA]</scope>
    <source>
        <strain evidence="3">PI 553951</strain>
    </source>
</reference>
<keyword evidence="2" id="KW-0041">Annexin</keyword>
<dbReference type="SUPFAM" id="SSF47874">
    <property type="entry name" value="Annexin"/>
    <property type="match status" value="1"/>
</dbReference>
<gene>
    <name evidence="3" type="ORF">M0R45_007093</name>
</gene>
<dbReference type="PANTHER" id="PTHR10502">
    <property type="entry name" value="ANNEXIN"/>
    <property type="match status" value="1"/>
</dbReference>
<sequence length="171" mass="19497">MLTMSTQSFEIECKEIHDSWIPGGRNQLVRSLARRNRHERQQIRETYEATYGEDLVKRLQQHQINTGISPNLCAALSLWMIDQHQRDSILVREALGNDQQVVALVASHKAHHADVNQDIAKSDARRLFETQTSSGIQEAVVLELLTKRSIPQLKLTFSCYNASMDMTIQSP</sequence>
<proteinExistence type="predicted"/>
<accession>A0AAW1YSX6</accession>
<keyword evidence="4" id="KW-1185">Reference proteome</keyword>
<dbReference type="GO" id="GO:0005886">
    <property type="term" value="C:plasma membrane"/>
    <property type="evidence" value="ECO:0007669"/>
    <property type="project" value="TreeGrafter"/>
</dbReference>
<dbReference type="PANTHER" id="PTHR10502:SF190">
    <property type="entry name" value="OS09G0453300 PROTEIN"/>
    <property type="match status" value="1"/>
</dbReference>
<dbReference type="GO" id="GO:0009414">
    <property type="term" value="P:response to water deprivation"/>
    <property type="evidence" value="ECO:0007669"/>
    <property type="project" value="TreeGrafter"/>
</dbReference>
<dbReference type="GO" id="GO:0009651">
    <property type="term" value="P:response to salt stress"/>
    <property type="evidence" value="ECO:0007669"/>
    <property type="project" value="TreeGrafter"/>
</dbReference>
<evidence type="ECO:0000313" key="3">
    <source>
        <dbReference type="EMBL" id="KAK9951657.1"/>
    </source>
</evidence>
<dbReference type="GO" id="GO:0005509">
    <property type="term" value="F:calcium ion binding"/>
    <property type="evidence" value="ECO:0007669"/>
    <property type="project" value="InterPro"/>
</dbReference>
<evidence type="ECO:0008006" key="5">
    <source>
        <dbReference type="Google" id="ProtNLM"/>
    </source>
</evidence>
<dbReference type="GO" id="GO:0001786">
    <property type="term" value="F:phosphatidylserine binding"/>
    <property type="evidence" value="ECO:0007669"/>
    <property type="project" value="TreeGrafter"/>
</dbReference>
<name>A0AAW1YSX6_RUBAR</name>
<dbReference type="GO" id="GO:0009409">
    <property type="term" value="P:response to cold"/>
    <property type="evidence" value="ECO:0007669"/>
    <property type="project" value="TreeGrafter"/>
</dbReference>
<keyword evidence="1" id="KW-0677">Repeat</keyword>
<evidence type="ECO:0000313" key="4">
    <source>
        <dbReference type="Proteomes" id="UP001457282"/>
    </source>
</evidence>
<dbReference type="InterPro" id="IPR037104">
    <property type="entry name" value="Annexin_sf"/>
</dbReference>
<dbReference type="GO" id="GO:0009408">
    <property type="term" value="P:response to heat"/>
    <property type="evidence" value="ECO:0007669"/>
    <property type="project" value="TreeGrafter"/>
</dbReference>
<dbReference type="EMBL" id="JBEDUW010000001">
    <property type="protein sequence ID" value="KAK9951657.1"/>
    <property type="molecule type" value="Genomic_DNA"/>
</dbReference>